<dbReference type="AlphaFoldDB" id="A0A660SIC8"/>
<evidence type="ECO:0000313" key="3">
    <source>
        <dbReference type="Proteomes" id="UP000271125"/>
    </source>
</evidence>
<feature type="domain" description="N-acetyltransferase" evidence="1">
    <location>
        <begin position="16"/>
        <end position="56"/>
    </location>
</feature>
<accession>A0A660SIC8</accession>
<gene>
    <name evidence="2" type="ORF">DRP43_03205</name>
</gene>
<dbReference type="InterPro" id="IPR016181">
    <property type="entry name" value="Acyl_CoA_acyltransferase"/>
</dbReference>
<reference evidence="2 3" key="1">
    <citation type="submission" date="2018-06" db="EMBL/GenBank/DDBJ databases">
        <title>Extensive metabolic versatility and redundancy in microbially diverse, dynamic hydrothermal sediments.</title>
        <authorList>
            <person name="Dombrowski N."/>
            <person name="Teske A."/>
            <person name="Baker B.J."/>
        </authorList>
    </citation>
    <scope>NUCLEOTIDE SEQUENCE [LARGE SCALE GENOMIC DNA]</scope>
    <source>
        <strain evidence="2">B10_G13</strain>
    </source>
</reference>
<dbReference type="Gene3D" id="3.40.630.30">
    <property type="match status" value="1"/>
</dbReference>
<proteinExistence type="predicted"/>
<dbReference type="EMBL" id="QNBD01000128">
    <property type="protein sequence ID" value="RKX70585.1"/>
    <property type="molecule type" value="Genomic_DNA"/>
</dbReference>
<comment type="caution">
    <text evidence="2">The sequence shown here is derived from an EMBL/GenBank/DDBJ whole genome shotgun (WGS) entry which is preliminary data.</text>
</comment>
<organism evidence="2 3">
    <name type="scientific">candidate division TA06 bacterium</name>
    <dbReference type="NCBI Taxonomy" id="2250710"/>
    <lineage>
        <taxon>Bacteria</taxon>
        <taxon>Bacteria division TA06</taxon>
    </lineage>
</organism>
<sequence length="62" mass="6889">MSFNFPSTGGRELKGGGGSFLLKKIKGIAKKGYKGIELDVLVDNRSAIRLYKKKGYKIVKRK</sequence>
<dbReference type="GO" id="GO:0016747">
    <property type="term" value="F:acyltransferase activity, transferring groups other than amino-acyl groups"/>
    <property type="evidence" value="ECO:0007669"/>
    <property type="project" value="InterPro"/>
</dbReference>
<dbReference type="InterPro" id="IPR000182">
    <property type="entry name" value="GNAT_dom"/>
</dbReference>
<dbReference type="Proteomes" id="UP000271125">
    <property type="component" value="Unassembled WGS sequence"/>
</dbReference>
<dbReference type="SUPFAM" id="SSF55729">
    <property type="entry name" value="Acyl-CoA N-acyltransferases (Nat)"/>
    <property type="match status" value="1"/>
</dbReference>
<name>A0A660SIC8_UNCT6</name>
<evidence type="ECO:0000313" key="2">
    <source>
        <dbReference type="EMBL" id="RKX70585.1"/>
    </source>
</evidence>
<protein>
    <recommendedName>
        <fullName evidence="1">N-acetyltransferase domain-containing protein</fullName>
    </recommendedName>
</protein>
<dbReference type="Pfam" id="PF00583">
    <property type="entry name" value="Acetyltransf_1"/>
    <property type="match status" value="1"/>
</dbReference>
<evidence type="ECO:0000259" key="1">
    <source>
        <dbReference type="Pfam" id="PF00583"/>
    </source>
</evidence>